<proteinExistence type="predicted"/>
<dbReference type="Gene3D" id="2.140.10.30">
    <property type="entry name" value="Dipeptidylpeptidase IV, N-terminal domain"/>
    <property type="match status" value="1"/>
</dbReference>
<dbReference type="InterPro" id="IPR001375">
    <property type="entry name" value="Peptidase_S9_cat"/>
</dbReference>
<feature type="domain" description="Dipeptidylpeptidase IV N-terminal" evidence="3">
    <location>
        <begin position="332"/>
        <end position="491"/>
    </location>
</feature>
<keyword evidence="5" id="KW-1185">Reference proteome</keyword>
<dbReference type="EMBL" id="WHUF01000010">
    <property type="protein sequence ID" value="MQA23377.1"/>
    <property type="molecule type" value="Genomic_DNA"/>
</dbReference>
<sequence>MAGSFAANAGAAATTATPITLDQAMANPDWIGNPVEAAWWGWDSRQIYFKQKRAGSPLRDTFQIAGAAAKQVDDKQLANLDTAAPIYNRDHTRAILLRNGDLFERDLKTGALTQILRGTTPAADPQYSADGAHVQFRVGSDWFSWSRAERLVSPVALLRTAKDPDAAPDADSRRDLQLRLLSTLARLKEEKDATRDRRNAERSADATRAPLPVYLGEKLVIDASSLSPDGRYLLVIASAKDGDKRRVGKMPKYVTESGYEESDDERKRVSDTGPQAQQLKLVELATRKVTDISFDTLPGIGVDPLAELRAARKLDALKGNRGVRFESREESIRWTDNGAQAAVMVQAIDNKDRWIAGVDLAAAKLQPLHRLSDAAWVNNRGNDFGWQPDNRTLWYQSEESGYAHIYLQTADGKARALTSGKWEASDIEWNADGSTAYFLCNPKLPGTYEVCSTSAKDGAVRELTSLGGVESFALSPDGRKLLVRYSTSYMPTQIATVASSGGAATQLTDTRSAAFKAREWIAPQIVAVPSTHGADPVWAKLYRPATLEAGKKYPVVMFVHGAGYLQNVSKRYPVYFREQMFHNLLVEKGYIVLDMDYRASLGYGRNWRTAIYRQMGHPELEDYVDGLNWMVANQQGDARNVGIYGGSYGGFMTFMALLRAPEQFKSGAALRPVTDWTTYNHEYTANILNTPELDPEAYKISSPIEYADKLQGNLLIAHGMIDDNVFFQDSVRMAQRFIELKKDNWELAPYPLERHGFVHPESWYDEYRRIYQLFERTLKQ</sequence>
<dbReference type="Gene3D" id="3.40.50.1820">
    <property type="entry name" value="alpha/beta hydrolase"/>
    <property type="match status" value="1"/>
</dbReference>
<reference evidence="4 5" key="1">
    <citation type="submission" date="2019-10" db="EMBL/GenBank/DDBJ databases">
        <title>Two novel species isolated from a subtropical stream in China.</title>
        <authorList>
            <person name="Lu H."/>
        </authorList>
    </citation>
    <scope>NUCLEOTIDE SEQUENCE [LARGE SCALE GENOMIC DNA]</scope>
    <source>
        <strain evidence="4 5">FT103W</strain>
    </source>
</reference>
<dbReference type="Pfam" id="PF00326">
    <property type="entry name" value="Peptidase_S9"/>
    <property type="match status" value="1"/>
</dbReference>
<dbReference type="RefSeq" id="WP_152809414.1">
    <property type="nucleotide sequence ID" value="NZ_WHUF01000010.1"/>
</dbReference>
<evidence type="ECO:0000259" key="3">
    <source>
        <dbReference type="Pfam" id="PF00930"/>
    </source>
</evidence>
<feature type="region of interest" description="Disordered" evidence="1">
    <location>
        <begin position="255"/>
        <end position="274"/>
    </location>
</feature>
<dbReference type="GO" id="GO:0006508">
    <property type="term" value="P:proteolysis"/>
    <property type="evidence" value="ECO:0007669"/>
    <property type="project" value="InterPro"/>
</dbReference>
<dbReference type="PANTHER" id="PTHR11731:SF193">
    <property type="entry name" value="DIPEPTIDYL PEPTIDASE 9"/>
    <property type="match status" value="1"/>
</dbReference>
<comment type="caution">
    <text evidence="4">The sequence shown here is derived from an EMBL/GenBank/DDBJ whole genome shotgun (WGS) entry which is preliminary data.</text>
</comment>
<feature type="domain" description="Peptidase S9 prolyl oligopeptidase catalytic" evidence="2">
    <location>
        <begin position="584"/>
        <end position="779"/>
    </location>
</feature>
<dbReference type="Pfam" id="PF00930">
    <property type="entry name" value="DPPIV_N"/>
    <property type="match status" value="1"/>
</dbReference>
<accession>A0A843SR31</accession>
<dbReference type="AlphaFoldDB" id="A0A843SR31"/>
<gene>
    <name evidence="4" type="ORF">GEV01_28025</name>
</gene>
<dbReference type="Proteomes" id="UP000444318">
    <property type="component" value="Unassembled WGS sequence"/>
</dbReference>
<dbReference type="PANTHER" id="PTHR11731">
    <property type="entry name" value="PROTEASE FAMILY S9B,C DIPEPTIDYL-PEPTIDASE IV-RELATED"/>
    <property type="match status" value="1"/>
</dbReference>
<evidence type="ECO:0000313" key="5">
    <source>
        <dbReference type="Proteomes" id="UP000444318"/>
    </source>
</evidence>
<dbReference type="SUPFAM" id="SSF82171">
    <property type="entry name" value="DPP6 N-terminal domain-like"/>
    <property type="match status" value="1"/>
</dbReference>
<dbReference type="GO" id="GO:0008236">
    <property type="term" value="F:serine-type peptidase activity"/>
    <property type="evidence" value="ECO:0007669"/>
    <property type="project" value="InterPro"/>
</dbReference>
<organism evidence="4 5">
    <name type="scientific">Rugamonas rivuli</name>
    <dbReference type="NCBI Taxonomy" id="2743358"/>
    <lineage>
        <taxon>Bacteria</taxon>
        <taxon>Pseudomonadati</taxon>
        <taxon>Pseudomonadota</taxon>
        <taxon>Betaproteobacteria</taxon>
        <taxon>Burkholderiales</taxon>
        <taxon>Oxalobacteraceae</taxon>
        <taxon>Telluria group</taxon>
        <taxon>Rugamonas</taxon>
    </lineage>
</organism>
<dbReference type="InterPro" id="IPR050278">
    <property type="entry name" value="Serine_Prot_S9B/DPPIV"/>
</dbReference>
<dbReference type="InterPro" id="IPR029058">
    <property type="entry name" value="AB_hydrolase_fold"/>
</dbReference>
<dbReference type="SUPFAM" id="SSF53474">
    <property type="entry name" value="alpha/beta-Hydrolases"/>
    <property type="match status" value="1"/>
</dbReference>
<evidence type="ECO:0000259" key="2">
    <source>
        <dbReference type="Pfam" id="PF00326"/>
    </source>
</evidence>
<dbReference type="GO" id="GO:0008239">
    <property type="term" value="F:dipeptidyl-peptidase activity"/>
    <property type="evidence" value="ECO:0007669"/>
    <property type="project" value="TreeGrafter"/>
</dbReference>
<dbReference type="InterPro" id="IPR002469">
    <property type="entry name" value="Peptidase_S9B_N"/>
</dbReference>
<evidence type="ECO:0000256" key="1">
    <source>
        <dbReference type="SAM" id="MobiDB-lite"/>
    </source>
</evidence>
<name>A0A843SR31_9BURK</name>
<protein>
    <submittedName>
        <fullName evidence="4">Prolyl oligopeptidase family serine peptidase</fullName>
    </submittedName>
</protein>
<evidence type="ECO:0000313" key="4">
    <source>
        <dbReference type="EMBL" id="MQA23377.1"/>
    </source>
</evidence>